<proteinExistence type="predicted"/>
<comment type="caution">
    <text evidence="1">The sequence shown here is derived from an EMBL/GenBank/DDBJ whole genome shotgun (WGS) entry which is preliminary data.</text>
</comment>
<evidence type="ECO:0000313" key="1">
    <source>
        <dbReference type="EMBL" id="MCR1897773.1"/>
    </source>
</evidence>
<protein>
    <submittedName>
        <fullName evidence="1">Uncharacterized protein</fullName>
    </submittedName>
</protein>
<dbReference type="AlphaFoldDB" id="A0AAE3HFR8"/>
<gene>
    <name evidence="1" type="ORF">NSA47_02065</name>
</gene>
<dbReference type="RefSeq" id="WP_257529192.1">
    <property type="nucleotide sequence ID" value="NZ_JANKAS010000001.1"/>
</dbReference>
<accession>A0AAE3HFR8</accession>
<dbReference type="Proteomes" id="UP001205748">
    <property type="component" value="Unassembled WGS sequence"/>
</dbReference>
<dbReference type="EMBL" id="JANKAS010000001">
    <property type="protein sequence ID" value="MCR1897773.1"/>
    <property type="molecule type" value="Genomic_DNA"/>
</dbReference>
<keyword evidence="2" id="KW-1185">Reference proteome</keyword>
<organism evidence="1 2">
    <name type="scientific">Irregularibacter muris</name>
    <dbReference type="NCBI Taxonomy" id="1796619"/>
    <lineage>
        <taxon>Bacteria</taxon>
        <taxon>Bacillati</taxon>
        <taxon>Bacillota</taxon>
        <taxon>Clostridia</taxon>
        <taxon>Eubacteriales</taxon>
        <taxon>Eubacteriaceae</taxon>
        <taxon>Irregularibacter</taxon>
    </lineage>
</organism>
<name>A0AAE3HFR8_9FIRM</name>
<reference evidence="1" key="1">
    <citation type="submission" date="2022-07" db="EMBL/GenBank/DDBJ databases">
        <title>Enhanced cultured diversity of the mouse gut microbiota enables custom-made synthetic communities.</title>
        <authorList>
            <person name="Afrizal A."/>
        </authorList>
    </citation>
    <scope>NUCLEOTIDE SEQUENCE</scope>
    <source>
        <strain evidence="1">DSM 28593</strain>
    </source>
</reference>
<evidence type="ECO:0000313" key="2">
    <source>
        <dbReference type="Proteomes" id="UP001205748"/>
    </source>
</evidence>
<sequence>MRYIAGLIIFFSFCYGVFVNYKKFAKEANREILKEVRKNGYSSYKDYIKDAQRKEAVLRRKKRTRERWEKHHKKYKEQ</sequence>